<keyword evidence="2" id="KW-1185">Reference proteome</keyword>
<comment type="caution">
    <text evidence="1">The sequence shown here is derived from an EMBL/GenBank/DDBJ whole genome shotgun (WGS) entry which is preliminary data.</text>
</comment>
<gene>
    <name evidence="1" type="ORF">MLD38_033327</name>
</gene>
<accession>A0ACB9M874</accession>
<organism evidence="1 2">
    <name type="scientific">Melastoma candidum</name>
    <dbReference type="NCBI Taxonomy" id="119954"/>
    <lineage>
        <taxon>Eukaryota</taxon>
        <taxon>Viridiplantae</taxon>
        <taxon>Streptophyta</taxon>
        <taxon>Embryophyta</taxon>
        <taxon>Tracheophyta</taxon>
        <taxon>Spermatophyta</taxon>
        <taxon>Magnoliopsida</taxon>
        <taxon>eudicotyledons</taxon>
        <taxon>Gunneridae</taxon>
        <taxon>Pentapetalae</taxon>
        <taxon>rosids</taxon>
        <taxon>malvids</taxon>
        <taxon>Myrtales</taxon>
        <taxon>Melastomataceae</taxon>
        <taxon>Melastomatoideae</taxon>
        <taxon>Melastomateae</taxon>
        <taxon>Melastoma</taxon>
    </lineage>
</organism>
<name>A0ACB9M874_9MYRT</name>
<dbReference type="Proteomes" id="UP001057402">
    <property type="component" value="Chromosome 10"/>
</dbReference>
<dbReference type="EMBL" id="CM042889">
    <property type="protein sequence ID" value="KAI4319766.1"/>
    <property type="molecule type" value="Genomic_DNA"/>
</dbReference>
<evidence type="ECO:0000313" key="2">
    <source>
        <dbReference type="Proteomes" id="UP001057402"/>
    </source>
</evidence>
<protein>
    <submittedName>
        <fullName evidence="1">Uncharacterized protein</fullName>
    </submittedName>
</protein>
<proteinExistence type="predicted"/>
<sequence>MDAKSLAKSKRSHSRNLNRRHNPNPKSNPHSSQSADAANPGTAKKKPPRRNSGAVPGLPTNWDRYEDEEQTELGEGVSVGAGGTSTGKSSVSGKVEASDVPVPKSKGADYRYLVEEAKSQRQYLIRGDSSSDAVFSLDDTIPEFFQEVASSLISMRGEAILAWCNDDKFAIEDESRPIPEVPFLSLNLNKLEEQLAKIDLAKRLFIDPDLLPPEWQSTSSSARSNMVSDQIQMQETEATRRKVDELALDELTEEEVDDENAKRNSSSQWLPTSSINLVDSNTSETYRSSEGVVSADTPSQEGRGNPALFEEGAAEAELDALLDSFGEVKFVNPSPSVSSASYLPVRQQNRMPLPQMSSRGFSSSGTMINDSIDTFLDDLLEETKNDLSIPKQANVAALPPLPDKISKPNSAQLNDLESWLDTI</sequence>
<reference evidence="2" key="1">
    <citation type="journal article" date="2023" name="Front. Plant Sci.">
        <title>Chromosomal-level genome assembly of Melastoma candidum provides insights into trichome evolution.</title>
        <authorList>
            <person name="Zhong Y."/>
            <person name="Wu W."/>
            <person name="Sun C."/>
            <person name="Zou P."/>
            <person name="Liu Y."/>
            <person name="Dai S."/>
            <person name="Zhou R."/>
        </authorList>
    </citation>
    <scope>NUCLEOTIDE SEQUENCE [LARGE SCALE GENOMIC DNA]</scope>
</reference>
<evidence type="ECO:0000313" key="1">
    <source>
        <dbReference type="EMBL" id="KAI4319766.1"/>
    </source>
</evidence>